<dbReference type="GO" id="GO:0003677">
    <property type="term" value="F:DNA binding"/>
    <property type="evidence" value="ECO:0007669"/>
    <property type="project" value="UniProtKB-KW"/>
</dbReference>
<dbReference type="Proteomes" id="UP000675781">
    <property type="component" value="Unassembled WGS sequence"/>
</dbReference>
<evidence type="ECO:0000256" key="3">
    <source>
        <dbReference type="ARBA" id="ARBA00023125"/>
    </source>
</evidence>
<dbReference type="PROSITE" id="PS50931">
    <property type="entry name" value="HTH_LYSR"/>
    <property type="match status" value="1"/>
</dbReference>
<sequence length="323" mass="35122">MTDPDQTDDPSATDSTGSASAGSALDRLASVNLNLLVPLLALLEERSVTKAAERVGLSQPAMSHALARMRRLLGDDLVVRQGSGLTLTPRGAQLIAPLRAALRQTARVVNFPAFDPCVDPRVITVAMTTSTAFVIGPHLARLLGQRAPRATLRLRTISVPTEATFTEDGVDVVLLSEGFSSPHPRERLYDDRIVVLASRDAPAEATALDLLRTQPHVVVDTERRVFPYAALDEMGVDHRVGALVSDYLLVPYLVARSGGVALLRYRVATTMRDLVDLRIEEFPEKLPGLGIDMVWNPHLADQHFVGWLRRLLLDAAHAICRGG</sequence>
<dbReference type="InterPro" id="IPR050389">
    <property type="entry name" value="LysR-type_TF"/>
</dbReference>
<dbReference type="InterPro" id="IPR000847">
    <property type="entry name" value="LysR_HTH_N"/>
</dbReference>
<dbReference type="InterPro" id="IPR005119">
    <property type="entry name" value="LysR_subst-bd"/>
</dbReference>
<dbReference type="InterPro" id="IPR036388">
    <property type="entry name" value="WH-like_DNA-bd_sf"/>
</dbReference>
<dbReference type="Gene3D" id="1.10.10.10">
    <property type="entry name" value="Winged helix-like DNA-binding domain superfamily/Winged helix DNA-binding domain"/>
    <property type="match status" value="1"/>
</dbReference>
<dbReference type="Pfam" id="PF03466">
    <property type="entry name" value="LysR_substrate"/>
    <property type="match status" value="1"/>
</dbReference>
<evidence type="ECO:0000313" key="7">
    <source>
        <dbReference type="EMBL" id="MBR7838878.1"/>
    </source>
</evidence>
<dbReference type="EMBL" id="JAGSOG010000342">
    <property type="protein sequence ID" value="MBR7838878.1"/>
    <property type="molecule type" value="Genomic_DNA"/>
</dbReference>
<feature type="region of interest" description="Disordered" evidence="5">
    <location>
        <begin position="1"/>
        <end position="21"/>
    </location>
</feature>
<reference evidence="7" key="1">
    <citation type="submission" date="2021-04" db="EMBL/GenBank/DDBJ databases">
        <title>Genome based classification of Actinospica acidithermotolerans sp. nov., an actinobacterium isolated from an Indonesian hot spring.</title>
        <authorList>
            <person name="Kusuma A.B."/>
            <person name="Putra K.E."/>
            <person name="Nafisah S."/>
            <person name="Loh J."/>
            <person name="Nouioui I."/>
            <person name="Goodfellow M."/>
        </authorList>
    </citation>
    <scope>NUCLEOTIDE SEQUENCE</scope>
    <source>
        <strain evidence="7">CSCA 57</strain>
    </source>
</reference>
<dbReference type="InterPro" id="IPR036390">
    <property type="entry name" value="WH_DNA-bd_sf"/>
</dbReference>
<evidence type="ECO:0000313" key="8">
    <source>
        <dbReference type="Proteomes" id="UP000675781"/>
    </source>
</evidence>
<evidence type="ECO:0000256" key="2">
    <source>
        <dbReference type="ARBA" id="ARBA00023015"/>
    </source>
</evidence>
<proteinExistence type="inferred from homology"/>
<evidence type="ECO:0000256" key="1">
    <source>
        <dbReference type="ARBA" id="ARBA00009437"/>
    </source>
</evidence>
<dbReference type="PRINTS" id="PR00039">
    <property type="entry name" value="HTHLYSR"/>
</dbReference>
<keyword evidence="8" id="KW-1185">Reference proteome</keyword>
<keyword evidence="4" id="KW-0804">Transcription</keyword>
<evidence type="ECO:0000259" key="6">
    <source>
        <dbReference type="PROSITE" id="PS50931"/>
    </source>
</evidence>
<feature type="compositionally biased region" description="Low complexity" evidence="5">
    <location>
        <begin position="9"/>
        <end position="21"/>
    </location>
</feature>
<dbReference type="SUPFAM" id="SSF46785">
    <property type="entry name" value="Winged helix' DNA-binding domain"/>
    <property type="match status" value="1"/>
</dbReference>
<comment type="similarity">
    <text evidence="1">Belongs to the LysR transcriptional regulatory family.</text>
</comment>
<accession>A0A941EYK9</accession>
<dbReference type="Pfam" id="PF00126">
    <property type="entry name" value="HTH_1"/>
    <property type="match status" value="1"/>
</dbReference>
<dbReference type="PANTHER" id="PTHR30118">
    <property type="entry name" value="HTH-TYPE TRANSCRIPTIONAL REGULATOR LEUO-RELATED"/>
    <property type="match status" value="1"/>
</dbReference>
<dbReference type="AlphaFoldDB" id="A0A941EYK9"/>
<protein>
    <submittedName>
        <fullName evidence="7">LysR family transcriptional regulator</fullName>
    </submittedName>
</protein>
<dbReference type="GO" id="GO:0003700">
    <property type="term" value="F:DNA-binding transcription factor activity"/>
    <property type="evidence" value="ECO:0007669"/>
    <property type="project" value="InterPro"/>
</dbReference>
<comment type="caution">
    <text evidence="7">The sequence shown here is derived from an EMBL/GenBank/DDBJ whole genome shotgun (WGS) entry which is preliminary data.</text>
</comment>
<feature type="domain" description="HTH lysR-type" evidence="6">
    <location>
        <begin position="31"/>
        <end position="88"/>
    </location>
</feature>
<evidence type="ECO:0000256" key="5">
    <source>
        <dbReference type="SAM" id="MobiDB-lite"/>
    </source>
</evidence>
<keyword evidence="2" id="KW-0805">Transcription regulation</keyword>
<evidence type="ECO:0000256" key="4">
    <source>
        <dbReference type="ARBA" id="ARBA00023163"/>
    </source>
</evidence>
<dbReference type="Gene3D" id="3.40.190.10">
    <property type="entry name" value="Periplasmic binding protein-like II"/>
    <property type="match status" value="2"/>
</dbReference>
<dbReference type="SUPFAM" id="SSF53850">
    <property type="entry name" value="Periplasmic binding protein-like II"/>
    <property type="match status" value="1"/>
</dbReference>
<dbReference type="PANTHER" id="PTHR30118:SF15">
    <property type="entry name" value="TRANSCRIPTIONAL REGULATORY PROTEIN"/>
    <property type="match status" value="1"/>
</dbReference>
<gene>
    <name evidence="7" type="ORF">KDL01_36765</name>
</gene>
<name>A0A941EYK9_9ACTN</name>
<organism evidence="7 8">
    <name type="scientific">Actinospica durhamensis</name>
    <dbReference type="NCBI Taxonomy" id="1508375"/>
    <lineage>
        <taxon>Bacteria</taxon>
        <taxon>Bacillati</taxon>
        <taxon>Actinomycetota</taxon>
        <taxon>Actinomycetes</taxon>
        <taxon>Catenulisporales</taxon>
        <taxon>Actinospicaceae</taxon>
        <taxon>Actinospica</taxon>
    </lineage>
</organism>
<keyword evidence="3" id="KW-0238">DNA-binding</keyword>